<evidence type="ECO:0000313" key="1">
    <source>
        <dbReference type="EMBL" id="GHO43537.1"/>
    </source>
</evidence>
<sequence>MTLAIEMGATLTDLSEIIYTHPGLSEVLLESADGALGHAIHMLNKGI</sequence>
<name>A0A8J3HZJ8_9CHLR</name>
<reference evidence="1" key="1">
    <citation type="submission" date="2020-10" db="EMBL/GenBank/DDBJ databases">
        <title>Taxonomic study of unclassified bacteria belonging to the class Ktedonobacteria.</title>
        <authorList>
            <person name="Yabe S."/>
            <person name="Wang C.M."/>
            <person name="Zheng Y."/>
            <person name="Sakai Y."/>
            <person name="Cavaletti L."/>
            <person name="Monciardini P."/>
            <person name="Donadio S."/>
        </authorList>
    </citation>
    <scope>NUCLEOTIDE SEQUENCE</scope>
    <source>
        <strain evidence="1">SOSP1-1</strain>
    </source>
</reference>
<accession>A0A8J3HZJ8</accession>
<dbReference type="AlphaFoldDB" id="A0A8J3HZJ8"/>
<comment type="caution">
    <text evidence="1">The sequence shown here is derived from an EMBL/GenBank/DDBJ whole genome shotgun (WGS) entry which is preliminary data.</text>
</comment>
<evidence type="ECO:0000313" key="2">
    <source>
        <dbReference type="Proteomes" id="UP000612362"/>
    </source>
</evidence>
<dbReference type="EMBL" id="BNJF01000001">
    <property type="protein sequence ID" value="GHO43537.1"/>
    <property type="molecule type" value="Genomic_DNA"/>
</dbReference>
<proteinExistence type="predicted"/>
<evidence type="ECO:0008006" key="3">
    <source>
        <dbReference type="Google" id="ProtNLM"/>
    </source>
</evidence>
<dbReference type="Gene3D" id="3.30.390.30">
    <property type="match status" value="1"/>
</dbReference>
<organism evidence="1 2">
    <name type="scientific">Ktedonospora formicarum</name>
    <dbReference type="NCBI Taxonomy" id="2778364"/>
    <lineage>
        <taxon>Bacteria</taxon>
        <taxon>Bacillati</taxon>
        <taxon>Chloroflexota</taxon>
        <taxon>Ktedonobacteria</taxon>
        <taxon>Ktedonobacterales</taxon>
        <taxon>Ktedonobacteraceae</taxon>
        <taxon>Ktedonospora</taxon>
    </lineage>
</organism>
<keyword evidence="2" id="KW-1185">Reference proteome</keyword>
<dbReference type="SUPFAM" id="SSF55424">
    <property type="entry name" value="FAD/NAD-linked reductases, dimerisation (C-terminal) domain"/>
    <property type="match status" value="1"/>
</dbReference>
<dbReference type="InterPro" id="IPR016156">
    <property type="entry name" value="FAD/NAD-linked_Rdtase_dimer_sf"/>
</dbReference>
<gene>
    <name evidence="1" type="ORF">KSX_17000</name>
</gene>
<dbReference type="Proteomes" id="UP000612362">
    <property type="component" value="Unassembled WGS sequence"/>
</dbReference>
<protein>
    <recommendedName>
        <fullName evidence="3">Dihydrolipoyl dehydrogenase</fullName>
    </recommendedName>
</protein>